<proteinExistence type="predicted"/>
<accession>A0A7J7N5Q8</accession>
<keyword evidence="3" id="KW-1185">Reference proteome</keyword>
<dbReference type="Proteomes" id="UP000541444">
    <property type="component" value="Unassembled WGS sequence"/>
</dbReference>
<protein>
    <submittedName>
        <fullName evidence="2">Uncharacterized protein</fullName>
    </submittedName>
</protein>
<dbReference type="AlphaFoldDB" id="A0A7J7N5Q8"/>
<dbReference type="EMBL" id="JACGCM010001019">
    <property type="protein sequence ID" value="KAF6162541.1"/>
    <property type="molecule type" value="Genomic_DNA"/>
</dbReference>
<comment type="caution">
    <text evidence="2">The sequence shown here is derived from an EMBL/GenBank/DDBJ whole genome shotgun (WGS) entry which is preliminary data.</text>
</comment>
<evidence type="ECO:0000313" key="3">
    <source>
        <dbReference type="Proteomes" id="UP000541444"/>
    </source>
</evidence>
<feature type="region of interest" description="Disordered" evidence="1">
    <location>
        <begin position="154"/>
        <end position="178"/>
    </location>
</feature>
<evidence type="ECO:0000256" key="1">
    <source>
        <dbReference type="SAM" id="MobiDB-lite"/>
    </source>
</evidence>
<organism evidence="2 3">
    <name type="scientific">Kingdonia uniflora</name>
    <dbReference type="NCBI Taxonomy" id="39325"/>
    <lineage>
        <taxon>Eukaryota</taxon>
        <taxon>Viridiplantae</taxon>
        <taxon>Streptophyta</taxon>
        <taxon>Embryophyta</taxon>
        <taxon>Tracheophyta</taxon>
        <taxon>Spermatophyta</taxon>
        <taxon>Magnoliopsida</taxon>
        <taxon>Ranunculales</taxon>
        <taxon>Circaeasteraceae</taxon>
        <taxon>Kingdonia</taxon>
    </lineage>
</organism>
<gene>
    <name evidence="2" type="ORF">GIB67_003087</name>
</gene>
<name>A0A7J7N5Q8_9MAGN</name>
<reference evidence="2 3" key="1">
    <citation type="journal article" date="2020" name="IScience">
        <title>Genome Sequencing of the Endangered Kingdonia uniflora (Circaeasteraceae, Ranunculales) Reveals Potential Mechanisms of Evolutionary Specialization.</title>
        <authorList>
            <person name="Sun Y."/>
            <person name="Deng T."/>
            <person name="Zhang A."/>
            <person name="Moore M.J."/>
            <person name="Landis J.B."/>
            <person name="Lin N."/>
            <person name="Zhang H."/>
            <person name="Zhang X."/>
            <person name="Huang J."/>
            <person name="Zhang X."/>
            <person name="Sun H."/>
            <person name="Wang H."/>
        </authorList>
    </citation>
    <scope>NUCLEOTIDE SEQUENCE [LARGE SCALE GENOMIC DNA]</scope>
    <source>
        <strain evidence="2">TB1705</strain>
        <tissue evidence="2">Leaf</tissue>
    </source>
</reference>
<sequence length="178" mass="20654">MAEGNRRMANDQATNLFILGRYHIVYRTIESITRELWLEFEVSKIGDILTAKLIFYLRMPLQVPNGNYEYYLGDRCWRHLVGEAHIPLDPPLSMSPHISPMTIHEMRQVRFIDCEHFVVGEEREIYSSYWAEQILEDLQLRRGREVRVVPLPPGGGAWTRHRGSGQRTRGGSIGDDSE</sequence>
<evidence type="ECO:0000313" key="2">
    <source>
        <dbReference type="EMBL" id="KAF6162541.1"/>
    </source>
</evidence>